<keyword evidence="3" id="KW-1185">Reference proteome</keyword>
<feature type="chain" id="PRO_5042982528" evidence="1">
    <location>
        <begin position="24"/>
        <end position="240"/>
    </location>
</feature>
<gene>
    <name evidence="2" type="ORF">VNO77_36255</name>
</gene>
<accession>A0AAN9KAX5</accession>
<evidence type="ECO:0000313" key="3">
    <source>
        <dbReference type="Proteomes" id="UP001367508"/>
    </source>
</evidence>
<proteinExistence type="predicted"/>
<comment type="caution">
    <text evidence="2">The sequence shown here is derived from an EMBL/GenBank/DDBJ whole genome shotgun (WGS) entry which is preliminary data.</text>
</comment>
<protein>
    <submittedName>
        <fullName evidence="2">Uncharacterized protein</fullName>
    </submittedName>
</protein>
<keyword evidence="1" id="KW-0732">Signal</keyword>
<feature type="signal peptide" evidence="1">
    <location>
        <begin position="1"/>
        <end position="23"/>
    </location>
</feature>
<dbReference type="EMBL" id="JAYMYQ010000009">
    <property type="protein sequence ID" value="KAK7312414.1"/>
    <property type="molecule type" value="Genomic_DNA"/>
</dbReference>
<organism evidence="2 3">
    <name type="scientific">Canavalia gladiata</name>
    <name type="common">Sword bean</name>
    <name type="synonym">Dolichos gladiatus</name>
    <dbReference type="NCBI Taxonomy" id="3824"/>
    <lineage>
        <taxon>Eukaryota</taxon>
        <taxon>Viridiplantae</taxon>
        <taxon>Streptophyta</taxon>
        <taxon>Embryophyta</taxon>
        <taxon>Tracheophyta</taxon>
        <taxon>Spermatophyta</taxon>
        <taxon>Magnoliopsida</taxon>
        <taxon>eudicotyledons</taxon>
        <taxon>Gunneridae</taxon>
        <taxon>Pentapetalae</taxon>
        <taxon>rosids</taxon>
        <taxon>fabids</taxon>
        <taxon>Fabales</taxon>
        <taxon>Fabaceae</taxon>
        <taxon>Papilionoideae</taxon>
        <taxon>50 kb inversion clade</taxon>
        <taxon>NPAAA clade</taxon>
        <taxon>indigoferoid/millettioid clade</taxon>
        <taxon>Phaseoleae</taxon>
        <taxon>Canavalia</taxon>
    </lineage>
</organism>
<sequence>MTIISHYLFCIGSVALHILKAGSETVISSAYGWRNIESTADVATSTGLWDLRISLFEVKVKPGLGFSESDPEMLHLSVPDSLKFSPDIFSLSLGYLEFYNWFNSYLAKEPQDAALLPPKHLPSLYVLQGSCYWRTAMTDFMVEKYSESFLLLSLDLLAFIPVPLYFFWELNQEPNLDDVNSREYECSFFLQRNIEPNLSEIDYGNVKVSSLFFLLPEGELSEILPMVKLLQSSESQNPPK</sequence>
<evidence type="ECO:0000313" key="2">
    <source>
        <dbReference type="EMBL" id="KAK7312414.1"/>
    </source>
</evidence>
<name>A0AAN9KAX5_CANGL</name>
<evidence type="ECO:0000256" key="1">
    <source>
        <dbReference type="SAM" id="SignalP"/>
    </source>
</evidence>
<dbReference type="AlphaFoldDB" id="A0AAN9KAX5"/>
<reference evidence="2 3" key="1">
    <citation type="submission" date="2024-01" db="EMBL/GenBank/DDBJ databases">
        <title>The genomes of 5 underutilized Papilionoideae crops provide insights into root nodulation and disease resistanc.</title>
        <authorList>
            <person name="Jiang F."/>
        </authorList>
    </citation>
    <scope>NUCLEOTIDE SEQUENCE [LARGE SCALE GENOMIC DNA]</scope>
    <source>
        <strain evidence="2">LVBAO_FW01</strain>
        <tissue evidence="2">Leaves</tissue>
    </source>
</reference>
<dbReference type="Proteomes" id="UP001367508">
    <property type="component" value="Unassembled WGS sequence"/>
</dbReference>